<feature type="domain" description="Response regulatory" evidence="2">
    <location>
        <begin position="7"/>
        <end position="135"/>
    </location>
</feature>
<dbReference type="EMBL" id="CP029255">
    <property type="protein sequence ID" value="AWK07490.1"/>
    <property type="molecule type" value="Genomic_DNA"/>
</dbReference>
<dbReference type="InterPro" id="IPR001789">
    <property type="entry name" value="Sig_transdc_resp-reg_receiver"/>
</dbReference>
<keyword evidence="4" id="KW-1185">Reference proteome</keyword>
<dbReference type="PROSITE" id="PS50110">
    <property type="entry name" value="RESPONSE_REGULATORY"/>
    <property type="match status" value="1"/>
</dbReference>
<dbReference type="Proteomes" id="UP000245250">
    <property type="component" value="Chromosome"/>
</dbReference>
<dbReference type="Pfam" id="PF00072">
    <property type="entry name" value="Response_reg"/>
    <property type="match status" value="1"/>
</dbReference>
<accession>A0A2S1YTQ2</accession>
<name>A0A2S1YTQ2_9FLAO</name>
<feature type="modified residue" description="4-aspartylphosphate" evidence="1">
    <location>
        <position position="68"/>
    </location>
</feature>
<dbReference type="SMART" id="SM00448">
    <property type="entry name" value="REC"/>
    <property type="match status" value="1"/>
</dbReference>
<sequence length="146" mass="16481">MDYEDIEILFAEDSMEDAMLTVRALNKSGFTNKLLHVKDGAEALDFLYCRGIYSKRNPKLHPKLLLLDLKMPKMSGMQVLEKVKSDDALKSIPIVILTSSQEDPDIAECYSLGANSYIVKPVDSNNFFNAIKELGMYWMILSQPAN</sequence>
<dbReference type="CDD" id="cd17557">
    <property type="entry name" value="REC_Rcp-like"/>
    <property type="match status" value="1"/>
</dbReference>
<dbReference type="OrthoDB" id="7631574at2"/>
<dbReference type="InterPro" id="IPR011006">
    <property type="entry name" value="CheY-like_superfamily"/>
</dbReference>
<dbReference type="AlphaFoldDB" id="A0A2S1YTQ2"/>
<dbReference type="PANTHER" id="PTHR44520:SF1">
    <property type="entry name" value="TWO-COMPONENT SYSTEM REGULATORY PROTEIN"/>
    <property type="match status" value="1"/>
</dbReference>
<protein>
    <submittedName>
        <fullName evidence="3">Two-component system response regulator</fullName>
    </submittedName>
</protein>
<evidence type="ECO:0000313" key="3">
    <source>
        <dbReference type="EMBL" id="AWK07490.1"/>
    </source>
</evidence>
<organism evidence="3 4">
    <name type="scientific">Flavobacterium crocinum</name>
    <dbReference type="NCBI Taxonomy" id="2183896"/>
    <lineage>
        <taxon>Bacteria</taxon>
        <taxon>Pseudomonadati</taxon>
        <taxon>Bacteroidota</taxon>
        <taxon>Flavobacteriia</taxon>
        <taxon>Flavobacteriales</taxon>
        <taxon>Flavobacteriaceae</taxon>
        <taxon>Flavobacterium</taxon>
    </lineage>
</organism>
<dbReference type="InterPro" id="IPR052893">
    <property type="entry name" value="TCS_response_regulator"/>
</dbReference>
<dbReference type="SUPFAM" id="SSF52172">
    <property type="entry name" value="CheY-like"/>
    <property type="match status" value="1"/>
</dbReference>
<evidence type="ECO:0000256" key="1">
    <source>
        <dbReference type="PROSITE-ProRule" id="PRU00169"/>
    </source>
</evidence>
<dbReference type="Gene3D" id="3.40.50.2300">
    <property type="match status" value="1"/>
</dbReference>
<evidence type="ECO:0000259" key="2">
    <source>
        <dbReference type="PROSITE" id="PS50110"/>
    </source>
</evidence>
<dbReference type="PANTHER" id="PTHR44520">
    <property type="entry name" value="RESPONSE REGULATOR RCP1-RELATED"/>
    <property type="match status" value="1"/>
</dbReference>
<dbReference type="KEGG" id="fcr:HYN56_17180"/>
<dbReference type="GO" id="GO:0000160">
    <property type="term" value="P:phosphorelay signal transduction system"/>
    <property type="evidence" value="ECO:0007669"/>
    <property type="project" value="InterPro"/>
</dbReference>
<evidence type="ECO:0000313" key="4">
    <source>
        <dbReference type="Proteomes" id="UP000245250"/>
    </source>
</evidence>
<gene>
    <name evidence="3" type="ORF">HYN56_17180</name>
</gene>
<proteinExistence type="predicted"/>
<dbReference type="RefSeq" id="WP_109194853.1">
    <property type="nucleotide sequence ID" value="NZ_CP029255.1"/>
</dbReference>
<reference evidence="3 4" key="1">
    <citation type="submission" date="2018-05" db="EMBL/GenBank/DDBJ databases">
        <title>Genome sequencing of Flavobacterium sp. HYN0056.</title>
        <authorList>
            <person name="Yi H."/>
            <person name="Baek C."/>
        </authorList>
    </citation>
    <scope>NUCLEOTIDE SEQUENCE [LARGE SCALE GENOMIC DNA]</scope>
    <source>
        <strain evidence="3 4">HYN0056</strain>
    </source>
</reference>
<keyword evidence="1" id="KW-0597">Phosphoprotein</keyword>